<dbReference type="PANTHER" id="PTHR43791">
    <property type="entry name" value="PERMEASE-RELATED"/>
    <property type="match status" value="1"/>
</dbReference>
<gene>
    <name evidence="7" type="ORF">L211DRAFT_868563</name>
</gene>
<protein>
    <submittedName>
        <fullName evidence="7">MFS general substrate transporter</fullName>
    </submittedName>
</protein>
<dbReference type="Gene3D" id="1.20.1250.20">
    <property type="entry name" value="MFS general substrate transporter like domains"/>
    <property type="match status" value="1"/>
</dbReference>
<keyword evidence="5 6" id="KW-0472">Membrane</keyword>
<feature type="transmembrane region" description="Helical" evidence="6">
    <location>
        <begin position="81"/>
        <end position="103"/>
    </location>
</feature>
<sequence>MDGIRGYSGWRWVFILEGLLTMVIALIFFTLIPDFPEQSAFLTEEEKEFVKARLEQDVGNLAIGEKITLKDVLHTLGDYRLIVGAVMYLGSIVPLYAFAFSMLIATFSDRIRHRFAFILGSLAVAITGVIVLLTVYDKERIHIQYLALILVISGRMVLGKLSFLGLQITVRLTPTYTVFIILILMYHRFQTIVGGHHRRSIGSAYQIGIGNIAGIISSFTFIAADKPRYIRGYSILLAFIVFTGIMTTCYFLVLTRDNRRKDRGTYKYVEEPEKWEALSEGEKAKMGDLAPNYRYLR</sequence>
<dbReference type="STRING" id="1051890.A0A3N4LQ55"/>
<dbReference type="Proteomes" id="UP000267821">
    <property type="component" value="Unassembled WGS sequence"/>
</dbReference>
<dbReference type="InterPro" id="IPR036259">
    <property type="entry name" value="MFS_trans_sf"/>
</dbReference>
<evidence type="ECO:0000256" key="4">
    <source>
        <dbReference type="ARBA" id="ARBA00022989"/>
    </source>
</evidence>
<evidence type="ECO:0000313" key="8">
    <source>
        <dbReference type="Proteomes" id="UP000267821"/>
    </source>
</evidence>
<keyword evidence="4 6" id="KW-1133">Transmembrane helix</keyword>
<evidence type="ECO:0000313" key="7">
    <source>
        <dbReference type="EMBL" id="RPB23422.1"/>
    </source>
</evidence>
<keyword evidence="2" id="KW-0813">Transport</keyword>
<dbReference type="SUPFAM" id="SSF103473">
    <property type="entry name" value="MFS general substrate transporter"/>
    <property type="match status" value="1"/>
</dbReference>
<dbReference type="OrthoDB" id="2985014at2759"/>
<feature type="transmembrane region" description="Helical" evidence="6">
    <location>
        <begin position="115"/>
        <end position="136"/>
    </location>
</feature>
<feature type="transmembrane region" description="Helical" evidence="6">
    <location>
        <begin position="142"/>
        <end position="158"/>
    </location>
</feature>
<dbReference type="GO" id="GO:0005886">
    <property type="term" value="C:plasma membrane"/>
    <property type="evidence" value="ECO:0007669"/>
    <property type="project" value="TreeGrafter"/>
</dbReference>
<dbReference type="AlphaFoldDB" id="A0A3N4LQ55"/>
<name>A0A3N4LQ55_9PEZI</name>
<evidence type="ECO:0000256" key="5">
    <source>
        <dbReference type="ARBA" id="ARBA00023136"/>
    </source>
</evidence>
<comment type="subcellular location">
    <subcellularLocation>
        <location evidence="1">Membrane</location>
        <topology evidence="1">Multi-pass membrane protein</topology>
    </subcellularLocation>
</comment>
<dbReference type="GO" id="GO:0022857">
    <property type="term" value="F:transmembrane transporter activity"/>
    <property type="evidence" value="ECO:0007669"/>
    <property type="project" value="TreeGrafter"/>
</dbReference>
<feature type="transmembrane region" description="Helical" evidence="6">
    <location>
        <begin position="235"/>
        <end position="253"/>
    </location>
</feature>
<evidence type="ECO:0000256" key="3">
    <source>
        <dbReference type="ARBA" id="ARBA00022692"/>
    </source>
</evidence>
<dbReference type="InParanoid" id="A0A3N4LQ55"/>
<dbReference type="EMBL" id="ML121546">
    <property type="protein sequence ID" value="RPB23422.1"/>
    <property type="molecule type" value="Genomic_DNA"/>
</dbReference>
<keyword evidence="8" id="KW-1185">Reference proteome</keyword>
<feature type="transmembrane region" description="Helical" evidence="6">
    <location>
        <begin position="170"/>
        <end position="189"/>
    </location>
</feature>
<evidence type="ECO:0000256" key="6">
    <source>
        <dbReference type="SAM" id="Phobius"/>
    </source>
</evidence>
<organism evidence="7 8">
    <name type="scientific">Terfezia boudieri ATCC MYA-4762</name>
    <dbReference type="NCBI Taxonomy" id="1051890"/>
    <lineage>
        <taxon>Eukaryota</taxon>
        <taxon>Fungi</taxon>
        <taxon>Dikarya</taxon>
        <taxon>Ascomycota</taxon>
        <taxon>Pezizomycotina</taxon>
        <taxon>Pezizomycetes</taxon>
        <taxon>Pezizales</taxon>
        <taxon>Pezizaceae</taxon>
        <taxon>Terfezia</taxon>
    </lineage>
</organism>
<proteinExistence type="predicted"/>
<feature type="transmembrane region" description="Helical" evidence="6">
    <location>
        <begin position="201"/>
        <end position="223"/>
    </location>
</feature>
<accession>A0A3N4LQ55</accession>
<keyword evidence="3 6" id="KW-0812">Transmembrane</keyword>
<evidence type="ECO:0000256" key="1">
    <source>
        <dbReference type="ARBA" id="ARBA00004141"/>
    </source>
</evidence>
<feature type="transmembrane region" description="Helical" evidence="6">
    <location>
        <begin position="12"/>
        <end position="32"/>
    </location>
</feature>
<evidence type="ECO:0000256" key="2">
    <source>
        <dbReference type="ARBA" id="ARBA00022448"/>
    </source>
</evidence>
<reference evidence="7 8" key="1">
    <citation type="journal article" date="2018" name="Nat. Ecol. Evol.">
        <title>Pezizomycetes genomes reveal the molecular basis of ectomycorrhizal truffle lifestyle.</title>
        <authorList>
            <person name="Murat C."/>
            <person name="Payen T."/>
            <person name="Noel B."/>
            <person name="Kuo A."/>
            <person name="Morin E."/>
            <person name="Chen J."/>
            <person name="Kohler A."/>
            <person name="Krizsan K."/>
            <person name="Balestrini R."/>
            <person name="Da Silva C."/>
            <person name="Montanini B."/>
            <person name="Hainaut M."/>
            <person name="Levati E."/>
            <person name="Barry K.W."/>
            <person name="Belfiori B."/>
            <person name="Cichocki N."/>
            <person name="Clum A."/>
            <person name="Dockter R.B."/>
            <person name="Fauchery L."/>
            <person name="Guy J."/>
            <person name="Iotti M."/>
            <person name="Le Tacon F."/>
            <person name="Lindquist E.A."/>
            <person name="Lipzen A."/>
            <person name="Malagnac F."/>
            <person name="Mello A."/>
            <person name="Molinier V."/>
            <person name="Miyauchi S."/>
            <person name="Poulain J."/>
            <person name="Riccioni C."/>
            <person name="Rubini A."/>
            <person name="Sitrit Y."/>
            <person name="Splivallo R."/>
            <person name="Traeger S."/>
            <person name="Wang M."/>
            <person name="Zifcakova L."/>
            <person name="Wipf D."/>
            <person name="Zambonelli A."/>
            <person name="Paolocci F."/>
            <person name="Nowrousian M."/>
            <person name="Ottonello S."/>
            <person name="Baldrian P."/>
            <person name="Spatafora J.W."/>
            <person name="Henrissat B."/>
            <person name="Nagy L.G."/>
            <person name="Aury J.M."/>
            <person name="Wincker P."/>
            <person name="Grigoriev I.V."/>
            <person name="Bonfante P."/>
            <person name="Martin F.M."/>
        </authorList>
    </citation>
    <scope>NUCLEOTIDE SEQUENCE [LARGE SCALE GENOMIC DNA]</scope>
    <source>
        <strain evidence="7 8">ATCC MYA-4762</strain>
    </source>
</reference>
<dbReference type="PANTHER" id="PTHR43791:SF46">
    <property type="entry name" value="MAJOR FACILITATOR SUPERFAMILY (MFS) PROFILE DOMAIN-CONTAINING PROTEIN-RELATED"/>
    <property type="match status" value="1"/>
</dbReference>